<evidence type="ECO:0000313" key="1">
    <source>
        <dbReference type="EMBL" id="OWK37312.1"/>
    </source>
</evidence>
<dbReference type="RefSeq" id="WP_202974065.1">
    <property type="nucleotide sequence ID" value="NZ_NIDE01000014.1"/>
</dbReference>
<accession>A0A225D779</accession>
<gene>
    <name evidence="1" type="ORF">FRUB_06432</name>
</gene>
<dbReference type="Proteomes" id="UP000214646">
    <property type="component" value="Unassembled WGS sequence"/>
</dbReference>
<dbReference type="InterPro" id="IPR013403">
    <property type="entry name" value="CRISPR-assoc_prot_Csb1/Cas7u"/>
</dbReference>
<reference evidence="2" key="1">
    <citation type="submission" date="2017-06" db="EMBL/GenBank/DDBJ databases">
        <title>Genome analysis of Fimbriiglobus ruber SP5, the first member of the order Planctomycetales with confirmed chitinolytic capability.</title>
        <authorList>
            <person name="Ravin N.V."/>
            <person name="Rakitin A.L."/>
            <person name="Ivanova A.A."/>
            <person name="Beletsky A.V."/>
            <person name="Kulichevskaya I.S."/>
            <person name="Mardanov A.V."/>
            <person name="Dedysh S.N."/>
        </authorList>
    </citation>
    <scope>NUCLEOTIDE SEQUENCE [LARGE SCALE GENOMIC DNA]</scope>
    <source>
        <strain evidence="2">SP5</strain>
    </source>
</reference>
<dbReference type="Pfam" id="PF09617">
    <property type="entry name" value="Cas_GSU0053"/>
    <property type="match status" value="1"/>
</dbReference>
<keyword evidence="2" id="KW-1185">Reference proteome</keyword>
<dbReference type="EMBL" id="NIDE01000014">
    <property type="protein sequence ID" value="OWK37312.1"/>
    <property type="molecule type" value="Genomic_DNA"/>
</dbReference>
<dbReference type="NCBIfam" id="TIGR02570">
    <property type="entry name" value="cas7_GSU0053"/>
    <property type="match status" value="1"/>
</dbReference>
<protein>
    <submittedName>
        <fullName evidence="1">CRISPR-associated protein Csb1</fullName>
    </submittedName>
</protein>
<name>A0A225D779_9BACT</name>
<evidence type="ECO:0000313" key="2">
    <source>
        <dbReference type="Proteomes" id="UP000214646"/>
    </source>
</evidence>
<dbReference type="AlphaFoldDB" id="A0A225D779"/>
<proteinExistence type="predicted"/>
<sequence>MPRSVPLISFAKVIPMSELAKFDKWFDDNGPAALVIREHLIPVEGADGVFFPATYAAQQGADKDKDKFQGGYNIDYFDEKSNVCLVDSVGSQANRIEPLFEKGLYSQFVPQFVVTFPEKGLRLNLLSANHRAADAIIRCSPFEQELRTAFLEVLRGNAEKLARFAPTSLVFGVWDSRDTSAKVPRLFSSTIRAFNVRVHTRSANFLTQMTIDLAKLGILPGAESKDGFANALASKAPGGIQLMPNGSIRRDVTVGLAALRRLAVLDADGALSVERTKALRRYILGLSLVAMTSPQECYLRQGCNLVPDIDKPREFKVVNLDGIRLDVSLTHEEALTYARAAAKEFGVGKGREEPFDATLAEKAGEAKLEKVKGDVTSVDLAGKKFKLKVKGKEVEFTANNETVVLKGKEASTFDAVVTVGAKLDIEVRAGVTVSITTKK</sequence>
<organism evidence="1 2">
    <name type="scientific">Fimbriiglobus ruber</name>
    <dbReference type="NCBI Taxonomy" id="1908690"/>
    <lineage>
        <taxon>Bacteria</taxon>
        <taxon>Pseudomonadati</taxon>
        <taxon>Planctomycetota</taxon>
        <taxon>Planctomycetia</taxon>
        <taxon>Gemmatales</taxon>
        <taxon>Gemmataceae</taxon>
        <taxon>Fimbriiglobus</taxon>
    </lineage>
</organism>
<comment type="caution">
    <text evidence="1">The sequence shown here is derived from an EMBL/GenBank/DDBJ whole genome shotgun (WGS) entry which is preliminary data.</text>
</comment>